<proteinExistence type="predicted"/>
<dbReference type="OrthoDB" id="3538051at2"/>
<accession>A0A372G6S6</accession>
<sequence>MRRLFWVSVGAGAGVYVSHRVKRRVVRFARSWSPEGVAARAVSTGQGAGSRLRHFAADVRTEMRAREEELREAVRLDRSPPDAAVPGRRGARPRVLRARYTIIDHTNDIDDDKDGH</sequence>
<feature type="compositionally biased region" description="Basic and acidic residues" evidence="1">
    <location>
        <begin position="71"/>
        <end position="80"/>
    </location>
</feature>
<dbReference type="EMBL" id="QVNQ01000016">
    <property type="protein sequence ID" value="RFS81098.1"/>
    <property type="molecule type" value="Genomic_DNA"/>
</dbReference>
<gene>
    <name evidence="2" type="ORF">D0T12_33585</name>
</gene>
<evidence type="ECO:0000256" key="1">
    <source>
        <dbReference type="SAM" id="MobiDB-lite"/>
    </source>
</evidence>
<name>A0A372G6S6_9ACTN</name>
<dbReference type="AlphaFoldDB" id="A0A372G6S6"/>
<comment type="caution">
    <text evidence="2">The sequence shown here is derived from an EMBL/GenBank/DDBJ whole genome shotgun (WGS) entry which is preliminary data.</text>
</comment>
<feature type="region of interest" description="Disordered" evidence="1">
    <location>
        <begin position="71"/>
        <end position="91"/>
    </location>
</feature>
<organism evidence="2 3">
    <name type="scientific">Actinomadura spongiicola</name>
    <dbReference type="NCBI Taxonomy" id="2303421"/>
    <lineage>
        <taxon>Bacteria</taxon>
        <taxon>Bacillati</taxon>
        <taxon>Actinomycetota</taxon>
        <taxon>Actinomycetes</taxon>
        <taxon>Streptosporangiales</taxon>
        <taxon>Thermomonosporaceae</taxon>
        <taxon>Actinomadura</taxon>
    </lineage>
</organism>
<evidence type="ECO:0000313" key="3">
    <source>
        <dbReference type="Proteomes" id="UP000262882"/>
    </source>
</evidence>
<dbReference type="Proteomes" id="UP000262882">
    <property type="component" value="Unassembled WGS sequence"/>
</dbReference>
<keyword evidence="3" id="KW-1185">Reference proteome</keyword>
<evidence type="ECO:0000313" key="2">
    <source>
        <dbReference type="EMBL" id="RFS81098.1"/>
    </source>
</evidence>
<protein>
    <submittedName>
        <fullName evidence="2">Uncharacterized protein</fullName>
    </submittedName>
</protein>
<dbReference type="RefSeq" id="WP_117404980.1">
    <property type="nucleotide sequence ID" value="NZ_QVNQ01000016.1"/>
</dbReference>
<reference evidence="2 3" key="1">
    <citation type="submission" date="2018-08" db="EMBL/GenBank/DDBJ databases">
        <title>Actinomadura spongicola sp. nov., isolated from marine sponge Leucetta chagosensis.</title>
        <authorList>
            <person name="Li L."/>
            <person name="Lin H.W."/>
        </authorList>
    </citation>
    <scope>NUCLEOTIDE SEQUENCE [LARGE SCALE GENOMIC DNA]</scope>
    <source>
        <strain evidence="2 3">LHW52907</strain>
    </source>
</reference>